<evidence type="ECO:0000313" key="2">
    <source>
        <dbReference type="EMBL" id="MBA8848524.1"/>
    </source>
</evidence>
<feature type="transmembrane region" description="Helical" evidence="1">
    <location>
        <begin position="37"/>
        <end position="62"/>
    </location>
</feature>
<sequence length="79" mass="8461">MTEPRRRESLRPAELIGFAAVIALFAGGTIFAVTRDIALAAIVLGATFVIDLIVISMLMLAITPNKPMDGERAPDTPHD</sequence>
<keyword evidence="3" id="KW-1185">Reference proteome</keyword>
<dbReference type="EMBL" id="JACGWX010000005">
    <property type="protein sequence ID" value="MBA8848524.1"/>
    <property type="molecule type" value="Genomic_DNA"/>
</dbReference>
<keyword evidence="1" id="KW-0472">Membrane</keyword>
<name>A0A839EE48_9MICO</name>
<dbReference type="AlphaFoldDB" id="A0A839EE48"/>
<organism evidence="2 3">
    <name type="scientific">Microcella alkalica</name>
    <dbReference type="NCBI Taxonomy" id="355930"/>
    <lineage>
        <taxon>Bacteria</taxon>
        <taxon>Bacillati</taxon>
        <taxon>Actinomycetota</taxon>
        <taxon>Actinomycetes</taxon>
        <taxon>Micrococcales</taxon>
        <taxon>Microbacteriaceae</taxon>
        <taxon>Microcella</taxon>
    </lineage>
</organism>
<comment type="caution">
    <text evidence="2">The sequence shown here is derived from an EMBL/GenBank/DDBJ whole genome shotgun (WGS) entry which is preliminary data.</text>
</comment>
<reference evidence="2 3" key="1">
    <citation type="submission" date="2020-07" db="EMBL/GenBank/DDBJ databases">
        <title>Sequencing the genomes of 1000 actinobacteria strains.</title>
        <authorList>
            <person name="Klenk H.-P."/>
        </authorList>
    </citation>
    <scope>NUCLEOTIDE SEQUENCE [LARGE SCALE GENOMIC DNA]</scope>
    <source>
        <strain evidence="2 3">DSM 19663</strain>
    </source>
</reference>
<evidence type="ECO:0000256" key="1">
    <source>
        <dbReference type="SAM" id="Phobius"/>
    </source>
</evidence>
<evidence type="ECO:0000313" key="3">
    <source>
        <dbReference type="Proteomes" id="UP000585905"/>
    </source>
</evidence>
<proteinExistence type="predicted"/>
<protein>
    <submittedName>
        <fullName evidence="2">High-affinity Fe2+/Pb2+ permease</fullName>
    </submittedName>
</protein>
<dbReference type="RefSeq" id="WP_182491305.1">
    <property type="nucleotide sequence ID" value="NZ_BAAAOV010000006.1"/>
</dbReference>
<dbReference type="Proteomes" id="UP000585905">
    <property type="component" value="Unassembled WGS sequence"/>
</dbReference>
<feature type="transmembrane region" description="Helical" evidence="1">
    <location>
        <begin position="12"/>
        <end position="31"/>
    </location>
</feature>
<gene>
    <name evidence="2" type="ORF">FHX53_002128</name>
</gene>
<keyword evidence="1" id="KW-1133">Transmembrane helix</keyword>
<accession>A0A839EE48</accession>
<keyword evidence="1" id="KW-0812">Transmembrane</keyword>